<gene>
    <name evidence="1" type="ORF">BO94DRAFT_241454</name>
</gene>
<organism evidence="1 2">
    <name type="scientific">Aspergillus sclerotioniger CBS 115572</name>
    <dbReference type="NCBI Taxonomy" id="1450535"/>
    <lineage>
        <taxon>Eukaryota</taxon>
        <taxon>Fungi</taxon>
        <taxon>Dikarya</taxon>
        <taxon>Ascomycota</taxon>
        <taxon>Pezizomycotina</taxon>
        <taxon>Eurotiomycetes</taxon>
        <taxon>Eurotiomycetidae</taxon>
        <taxon>Eurotiales</taxon>
        <taxon>Aspergillaceae</taxon>
        <taxon>Aspergillus</taxon>
        <taxon>Aspergillus subgen. Circumdati</taxon>
    </lineage>
</organism>
<dbReference type="GeneID" id="37108513"/>
<evidence type="ECO:0000313" key="2">
    <source>
        <dbReference type="Proteomes" id="UP000246702"/>
    </source>
</evidence>
<reference evidence="1 2" key="1">
    <citation type="submission" date="2016-12" db="EMBL/GenBank/DDBJ databases">
        <title>The genomes of Aspergillus section Nigri reveals drivers in fungal speciation.</title>
        <authorList>
            <consortium name="DOE Joint Genome Institute"/>
            <person name="Vesth T.C."/>
            <person name="Nybo J."/>
            <person name="Theobald S."/>
            <person name="Brandl J."/>
            <person name="Frisvad J.C."/>
            <person name="Nielsen K.F."/>
            <person name="Lyhne E.K."/>
            <person name="Kogle M.E."/>
            <person name="Kuo A."/>
            <person name="Riley R."/>
            <person name="Clum A."/>
            <person name="Nolan M."/>
            <person name="Lipzen A."/>
            <person name="Salamov A."/>
            <person name="Henrissat B."/>
            <person name="Wiebenga A."/>
            <person name="De Vries R.P."/>
            <person name="Grigoriev I.V."/>
            <person name="Mortensen U.H."/>
            <person name="Andersen M.R."/>
            <person name="Baker S.E."/>
        </authorList>
    </citation>
    <scope>NUCLEOTIDE SEQUENCE [LARGE SCALE GENOMIC DNA]</scope>
    <source>
        <strain evidence="1 2">CBS 115572</strain>
    </source>
</reference>
<dbReference type="AlphaFoldDB" id="A0A317VFI8"/>
<dbReference type="Proteomes" id="UP000246702">
    <property type="component" value="Unassembled WGS sequence"/>
</dbReference>
<accession>A0A317VFI8</accession>
<dbReference type="RefSeq" id="XP_025463419.1">
    <property type="nucleotide sequence ID" value="XM_025606370.1"/>
</dbReference>
<sequence>MMLQADNYAVIWVEQYLHTLTQQCLLDPRSLRCSCQCNPSASRTLGSRHPQYKYLPTSEKVLLHTPRWGALVAKAFLSHASKDNPTGKSKRAHRYRQSCGTRFSCCSLVRGHGMTLAMKHDTPLPSLPTGALACLQSPDSTLVHVNVLVSASRASLSVFPHVIAADKQYSTSGMTSKRDSNTTRYYSHLHICIES</sequence>
<dbReference type="EMBL" id="MSFK01000032">
    <property type="protein sequence ID" value="PWY73154.1"/>
    <property type="molecule type" value="Genomic_DNA"/>
</dbReference>
<evidence type="ECO:0000313" key="1">
    <source>
        <dbReference type="EMBL" id="PWY73154.1"/>
    </source>
</evidence>
<proteinExistence type="predicted"/>
<comment type="caution">
    <text evidence="1">The sequence shown here is derived from an EMBL/GenBank/DDBJ whole genome shotgun (WGS) entry which is preliminary data.</text>
</comment>
<name>A0A317VFI8_9EURO</name>
<protein>
    <submittedName>
        <fullName evidence="1">Uncharacterized protein</fullName>
    </submittedName>
</protein>
<keyword evidence="2" id="KW-1185">Reference proteome</keyword>